<gene>
    <name evidence="1" type="ORF">UPYG_G00206550</name>
</gene>
<keyword evidence="2" id="KW-1185">Reference proteome</keyword>
<evidence type="ECO:0000313" key="1">
    <source>
        <dbReference type="EMBL" id="KAL0973589.1"/>
    </source>
</evidence>
<reference evidence="1 2" key="1">
    <citation type="submission" date="2024-06" db="EMBL/GenBank/DDBJ databases">
        <authorList>
            <person name="Pan Q."/>
            <person name="Wen M."/>
            <person name="Jouanno E."/>
            <person name="Zahm M."/>
            <person name="Klopp C."/>
            <person name="Cabau C."/>
            <person name="Louis A."/>
            <person name="Berthelot C."/>
            <person name="Parey E."/>
            <person name="Roest Crollius H."/>
            <person name="Montfort J."/>
            <person name="Robinson-Rechavi M."/>
            <person name="Bouchez O."/>
            <person name="Lampietro C."/>
            <person name="Lopez Roques C."/>
            <person name="Donnadieu C."/>
            <person name="Postlethwait J."/>
            <person name="Bobe J."/>
            <person name="Verreycken H."/>
            <person name="Guiguen Y."/>
        </authorList>
    </citation>
    <scope>NUCLEOTIDE SEQUENCE [LARGE SCALE GENOMIC DNA]</scope>
    <source>
        <strain evidence="1">Up_M1</strain>
        <tissue evidence="1">Testis</tissue>
    </source>
</reference>
<dbReference type="EMBL" id="JAGEUA010000006">
    <property type="protein sequence ID" value="KAL0973589.1"/>
    <property type="molecule type" value="Genomic_DNA"/>
</dbReference>
<name>A0ABD0WJ87_UMBPY</name>
<proteinExistence type="predicted"/>
<protein>
    <submittedName>
        <fullName evidence="1">Uncharacterized protein</fullName>
    </submittedName>
</protein>
<dbReference type="AlphaFoldDB" id="A0ABD0WJ87"/>
<evidence type="ECO:0000313" key="2">
    <source>
        <dbReference type="Proteomes" id="UP001557470"/>
    </source>
</evidence>
<accession>A0ABD0WJ87</accession>
<comment type="caution">
    <text evidence="1">The sequence shown here is derived from an EMBL/GenBank/DDBJ whole genome shotgun (WGS) entry which is preliminary data.</text>
</comment>
<dbReference type="Proteomes" id="UP001557470">
    <property type="component" value="Unassembled WGS sequence"/>
</dbReference>
<sequence length="74" mass="8771">MFHKKSPPPVLLLHRLTENEGDWSILPLLPYFSSSFGDNSSWLVFLEEETNIRVMKLHQILRKFDQKKVSEPQF</sequence>
<organism evidence="1 2">
    <name type="scientific">Umbra pygmaea</name>
    <name type="common">Eastern mudminnow</name>
    <dbReference type="NCBI Taxonomy" id="75934"/>
    <lineage>
        <taxon>Eukaryota</taxon>
        <taxon>Metazoa</taxon>
        <taxon>Chordata</taxon>
        <taxon>Craniata</taxon>
        <taxon>Vertebrata</taxon>
        <taxon>Euteleostomi</taxon>
        <taxon>Actinopterygii</taxon>
        <taxon>Neopterygii</taxon>
        <taxon>Teleostei</taxon>
        <taxon>Protacanthopterygii</taxon>
        <taxon>Esociformes</taxon>
        <taxon>Umbridae</taxon>
        <taxon>Umbra</taxon>
    </lineage>
</organism>